<proteinExistence type="predicted"/>
<protein>
    <submittedName>
        <fullName evidence="2">Uncharacterized protein</fullName>
    </submittedName>
</protein>
<dbReference type="Proteomes" id="UP000076830">
    <property type="component" value="Chromosome"/>
</dbReference>
<keyword evidence="3" id="KW-1185">Reference proteome</keyword>
<dbReference type="EMBL" id="CP015249">
    <property type="protein sequence ID" value="ANB17282.1"/>
    <property type="molecule type" value="Genomic_DNA"/>
</dbReference>
<dbReference type="AlphaFoldDB" id="A0A167GRF1"/>
<sequence length="50" mass="5791">MRNHQTDAERDLLRNGQGTVRQEPGGHVGAPLPPQHRRGPGDSRQRRRRW</sequence>
<evidence type="ECO:0000313" key="2">
    <source>
        <dbReference type="EMBL" id="ANB17282.1"/>
    </source>
</evidence>
<gene>
    <name evidence="2" type="ORF">I596_1252</name>
</gene>
<accession>A0A167GRF1</accession>
<evidence type="ECO:0000313" key="3">
    <source>
        <dbReference type="Proteomes" id="UP000076830"/>
    </source>
</evidence>
<dbReference type="STRING" id="1300342.I596_1252"/>
<name>A0A167GRF1_9GAMM</name>
<feature type="region of interest" description="Disordered" evidence="1">
    <location>
        <begin position="1"/>
        <end position="50"/>
    </location>
</feature>
<dbReference type="KEGG" id="dko:I596_1252"/>
<feature type="compositionally biased region" description="Basic and acidic residues" evidence="1">
    <location>
        <begin position="1"/>
        <end position="13"/>
    </location>
</feature>
<evidence type="ECO:0000256" key="1">
    <source>
        <dbReference type="SAM" id="MobiDB-lite"/>
    </source>
</evidence>
<organism evidence="2 3">
    <name type="scientific">Dokdonella koreensis DS-123</name>
    <dbReference type="NCBI Taxonomy" id="1300342"/>
    <lineage>
        <taxon>Bacteria</taxon>
        <taxon>Pseudomonadati</taxon>
        <taxon>Pseudomonadota</taxon>
        <taxon>Gammaproteobacteria</taxon>
        <taxon>Lysobacterales</taxon>
        <taxon>Rhodanobacteraceae</taxon>
        <taxon>Dokdonella</taxon>
    </lineage>
</organism>
<reference evidence="2 3" key="1">
    <citation type="submission" date="2016-04" db="EMBL/GenBank/DDBJ databases">
        <title>Complete genome sequence of Dokdonella koreensis DS-123T.</title>
        <authorList>
            <person name="Kim J.F."/>
            <person name="Lee H."/>
            <person name="Kwak M.-J."/>
        </authorList>
    </citation>
    <scope>NUCLEOTIDE SEQUENCE [LARGE SCALE GENOMIC DNA]</scope>
    <source>
        <strain evidence="2 3">DS-123</strain>
    </source>
</reference>